<dbReference type="NCBIfam" id="TIGR00436">
    <property type="entry name" value="era"/>
    <property type="match status" value="1"/>
</dbReference>
<dbReference type="GO" id="GO:0005525">
    <property type="term" value="F:GTP binding"/>
    <property type="evidence" value="ECO:0007669"/>
    <property type="project" value="UniProtKB-UniRule"/>
</dbReference>
<dbReference type="EMBL" id="WKPJ01000047">
    <property type="protein sequence ID" value="MSA91206.1"/>
    <property type="molecule type" value="Genomic_DNA"/>
</dbReference>
<keyword evidence="3 8" id="KW-0690">Ribosome biogenesis</keyword>
<feature type="region of interest" description="G1" evidence="9">
    <location>
        <begin position="10"/>
        <end position="17"/>
    </location>
</feature>
<sequence>MKSGFVALIGRPNAGKSTLLNALVQQKVAIISPKPQTTRNSIRAIRTDDDSQIIFVDTPGIHKPKHELGTQMNKEAYSAAAGVDLIYYLVDGSVPFGSGDEFVLNTLRQMHLPVYLILNKIDLLEKEQLIELLLQWQKRMDFKEIIPISAKTQNNLDQLIEVTKNDLTDGVQYYPADQVCDYPEQFIMAEIIREKVLMLTEEEVPHSVAVVIERIRKNREHLIIHAMILVERDSQKGIIIGKQGRMIKQIGMLAREELQGLLGEPIFLELFVRVEKDWRNKRAKLQQLGYIQTELEDE</sequence>
<evidence type="ECO:0000256" key="10">
    <source>
        <dbReference type="RuleBase" id="RU003761"/>
    </source>
</evidence>
<accession>A0A6N7SD51</accession>
<dbReference type="InterPro" id="IPR006073">
    <property type="entry name" value="GTP-bd"/>
</dbReference>
<feature type="region of interest" description="G4" evidence="9">
    <location>
        <begin position="119"/>
        <end position="122"/>
    </location>
</feature>
<dbReference type="CDD" id="cd22534">
    <property type="entry name" value="KH-II_Era"/>
    <property type="match status" value="1"/>
</dbReference>
<evidence type="ECO:0000256" key="2">
    <source>
        <dbReference type="ARBA" id="ARBA00020484"/>
    </source>
</evidence>
<feature type="region of interest" description="G3" evidence="9">
    <location>
        <begin position="57"/>
        <end position="60"/>
    </location>
</feature>
<dbReference type="InterPro" id="IPR009019">
    <property type="entry name" value="KH_sf_prok-type"/>
</dbReference>
<protein>
    <recommendedName>
        <fullName evidence="2 8">GTPase Era</fullName>
    </recommendedName>
</protein>
<evidence type="ECO:0000313" key="15">
    <source>
        <dbReference type="Proteomes" id="UP000433575"/>
    </source>
</evidence>
<dbReference type="PANTHER" id="PTHR42698">
    <property type="entry name" value="GTPASE ERA"/>
    <property type="match status" value="1"/>
</dbReference>
<evidence type="ECO:0000259" key="11">
    <source>
        <dbReference type="PROSITE" id="PS50823"/>
    </source>
</evidence>
<dbReference type="GO" id="GO:0005886">
    <property type="term" value="C:plasma membrane"/>
    <property type="evidence" value="ECO:0007669"/>
    <property type="project" value="UniProtKB-SubCell"/>
</dbReference>
<dbReference type="PROSITE" id="PS50823">
    <property type="entry name" value="KH_TYPE_2"/>
    <property type="match status" value="1"/>
</dbReference>
<gene>
    <name evidence="8" type="primary">era</name>
    <name evidence="14" type="ORF">GKD88_17840</name>
    <name evidence="13" type="ORF">GKE08_17930</name>
</gene>
<feature type="region of interest" description="G5" evidence="9">
    <location>
        <begin position="148"/>
        <end position="150"/>
    </location>
</feature>
<feature type="binding site" evidence="8">
    <location>
        <begin position="10"/>
        <end position="17"/>
    </location>
    <ligand>
        <name>GTP</name>
        <dbReference type="ChEBI" id="CHEBI:37565"/>
    </ligand>
</feature>
<evidence type="ECO:0000256" key="8">
    <source>
        <dbReference type="HAMAP-Rule" id="MF_00367"/>
    </source>
</evidence>
<dbReference type="FunFam" id="3.40.50.300:FF:000094">
    <property type="entry name" value="GTPase Era"/>
    <property type="match status" value="1"/>
</dbReference>
<dbReference type="GO" id="GO:0000028">
    <property type="term" value="P:ribosomal small subunit assembly"/>
    <property type="evidence" value="ECO:0007669"/>
    <property type="project" value="TreeGrafter"/>
</dbReference>
<feature type="domain" description="KH type-2" evidence="11">
    <location>
        <begin position="200"/>
        <end position="276"/>
    </location>
</feature>
<dbReference type="Proteomes" id="UP000433575">
    <property type="component" value="Unassembled WGS sequence"/>
</dbReference>
<keyword evidence="4 8" id="KW-0547">Nucleotide-binding</keyword>
<evidence type="ECO:0000256" key="6">
    <source>
        <dbReference type="ARBA" id="ARBA00023134"/>
    </source>
</evidence>
<dbReference type="Gene3D" id="3.30.300.20">
    <property type="match status" value="1"/>
</dbReference>
<keyword evidence="8" id="KW-1003">Cell membrane</keyword>
<evidence type="ECO:0000256" key="7">
    <source>
        <dbReference type="ARBA" id="ARBA00023136"/>
    </source>
</evidence>
<keyword evidence="8" id="KW-0963">Cytoplasm</keyword>
<evidence type="ECO:0000256" key="5">
    <source>
        <dbReference type="ARBA" id="ARBA00022884"/>
    </source>
</evidence>
<evidence type="ECO:0000256" key="3">
    <source>
        <dbReference type="ARBA" id="ARBA00022517"/>
    </source>
</evidence>
<dbReference type="InterPro" id="IPR030388">
    <property type="entry name" value="G_ERA_dom"/>
</dbReference>
<dbReference type="InterPro" id="IPR004044">
    <property type="entry name" value="KH_dom_type_2"/>
</dbReference>
<feature type="binding site" evidence="8">
    <location>
        <begin position="119"/>
        <end position="122"/>
    </location>
    <ligand>
        <name>GTP</name>
        <dbReference type="ChEBI" id="CHEBI:37565"/>
    </ligand>
</feature>
<dbReference type="FunFam" id="3.30.300.20:FF:000003">
    <property type="entry name" value="GTPase Era"/>
    <property type="match status" value="1"/>
</dbReference>
<keyword evidence="16" id="KW-1185">Reference proteome</keyword>
<dbReference type="InterPro" id="IPR015946">
    <property type="entry name" value="KH_dom-like_a/b"/>
</dbReference>
<keyword evidence="7 8" id="KW-0472">Membrane</keyword>
<dbReference type="GO" id="GO:0070181">
    <property type="term" value="F:small ribosomal subunit rRNA binding"/>
    <property type="evidence" value="ECO:0007669"/>
    <property type="project" value="UniProtKB-UniRule"/>
</dbReference>
<dbReference type="EMBL" id="WKPI01000050">
    <property type="protein sequence ID" value="MSC34983.1"/>
    <property type="molecule type" value="Genomic_DNA"/>
</dbReference>
<evidence type="ECO:0000313" key="14">
    <source>
        <dbReference type="EMBL" id="MSC34983.1"/>
    </source>
</evidence>
<dbReference type="InterPro" id="IPR005662">
    <property type="entry name" value="GTPase_Era-like"/>
</dbReference>
<reference evidence="15 16" key="1">
    <citation type="journal article" date="2019" name="Nat. Med.">
        <title>A library of human gut bacterial isolates paired with longitudinal multiomics data enables mechanistic microbiome research.</title>
        <authorList>
            <person name="Poyet M."/>
            <person name="Groussin M."/>
            <person name="Gibbons S.M."/>
            <person name="Avila-Pacheco J."/>
            <person name="Jiang X."/>
            <person name="Kearney S.M."/>
            <person name="Perrotta A.R."/>
            <person name="Berdy B."/>
            <person name="Zhao S."/>
            <person name="Lieberman T.D."/>
            <person name="Swanson P.K."/>
            <person name="Smith M."/>
            <person name="Roesemann S."/>
            <person name="Alexander J.E."/>
            <person name="Rich S.A."/>
            <person name="Livny J."/>
            <person name="Vlamakis H."/>
            <person name="Clish C."/>
            <person name="Bullock K."/>
            <person name="Deik A."/>
            <person name="Scott J."/>
            <person name="Pierce K.A."/>
            <person name="Xavier R.J."/>
            <person name="Alm E.J."/>
        </authorList>
    </citation>
    <scope>NUCLEOTIDE SEQUENCE [LARGE SCALE GENOMIC DNA]</scope>
    <source>
        <strain evidence="13 15">BIOML-A4</strain>
        <strain evidence="14 16">BIOML-A5</strain>
    </source>
</reference>
<evidence type="ECO:0000256" key="1">
    <source>
        <dbReference type="ARBA" id="ARBA00007921"/>
    </source>
</evidence>
<dbReference type="NCBIfam" id="NF000908">
    <property type="entry name" value="PRK00089.1"/>
    <property type="match status" value="1"/>
</dbReference>
<dbReference type="InterPro" id="IPR005225">
    <property type="entry name" value="Small_GTP-bd"/>
</dbReference>
<dbReference type="Proteomes" id="UP000480929">
    <property type="component" value="Unassembled WGS sequence"/>
</dbReference>
<name>A0A6N7SD51_9FIRM</name>
<comment type="subunit">
    <text evidence="8">Monomer.</text>
</comment>
<evidence type="ECO:0000313" key="16">
    <source>
        <dbReference type="Proteomes" id="UP000480929"/>
    </source>
</evidence>
<organism evidence="13 15">
    <name type="scientific">Holdemania massiliensis</name>
    <dbReference type="NCBI Taxonomy" id="1468449"/>
    <lineage>
        <taxon>Bacteria</taxon>
        <taxon>Bacillati</taxon>
        <taxon>Bacillota</taxon>
        <taxon>Erysipelotrichia</taxon>
        <taxon>Erysipelotrichales</taxon>
        <taxon>Erysipelotrichaceae</taxon>
        <taxon>Holdemania</taxon>
    </lineage>
</organism>
<keyword evidence="5 8" id="KW-0694">RNA-binding</keyword>
<dbReference type="PANTHER" id="PTHR42698:SF1">
    <property type="entry name" value="GTPASE ERA, MITOCHONDRIAL"/>
    <property type="match status" value="1"/>
</dbReference>
<evidence type="ECO:0000313" key="13">
    <source>
        <dbReference type="EMBL" id="MSA91206.1"/>
    </source>
</evidence>
<dbReference type="Pfam" id="PF01926">
    <property type="entry name" value="MMR_HSR1"/>
    <property type="match status" value="1"/>
</dbReference>
<dbReference type="OrthoDB" id="9805918at2"/>
<dbReference type="NCBIfam" id="TIGR00231">
    <property type="entry name" value="small_GTP"/>
    <property type="match status" value="1"/>
</dbReference>
<dbReference type="SUPFAM" id="SSF52540">
    <property type="entry name" value="P-loop containing nucleoside triphosphate hydrolases"/>
    <property type="match status" value="1"/>
</dbReference>
<dbReference type="Gene3D" id="3.40.50.300">
    <property type="entry name" value="P-loop containing nucleotide triphosphate hydrolases"/>
    <property type="match status" value="1"/>
</dbReference>
<feature type="binding site" evidence="8">
    <location>
        <begin position="57"/>
        <end position="61"/>
    </location>
    <ligand>
        <name>GTP</name>
        <dbReference type="ChEBI" id="CHEBI:37565"/>
    </ligand>
</feature>
<evidence type="ECO:0000259" key="12">
    <source>
        <dbReference type="PROSITE" id="PS51713"/>
    </source>
</evidence>
<evidence type="ECO:0000256" key="9">
    <source>
        <dbReference type="PROSITE-ProRule" id="PRU01050"/>
    </source>
</evidence>
<feature type="domain" description="Era-type G" evidence="12">
    <location>
        <begin position="2"/>
        <end position="170"/>
    </location>
</feature>
<dbReference type="HAMAP" id="MF_00367">
    <property type="entry name" value="GTPase_Era"/>
    <property type="match status" value="1"/>
</dbReference>
<comment type="function">
    <text evidence="8">An essential GTPase that binds both GDP and GTP, with rapid nucleotide exchange. Plays a role in 16S rRNA processing and 30S ribosomal subunit biogenesis and possibly also in cell cycle regulation and energy metabolism.</text>
</comment>
<dbReference type="GO" id="GO:0043024">
    <property type="term" value="F:ribosomal small subunit binding"/>
    <property type="evidence" value="ECO:0007669"/>
    <property type="project" value="TreeGrafter"/>
</dbReference>
<dbReference type="CDD" id="cd04163">
    <property type="entry name" value="Era"/>
    <property type="match status" value="1"/>
</dbReference>
<dbReference type="RefSeq" id="WP_154240547.1">
    <property type="nucleotide sequence ID" value="NZ_AP031450.1"/>
</dbReference>
<comment type="subcellular location">
    <subcellularLocation>
        <location evidence="8">Cytoplasm</location>
    </subcellularLocation>
    <subcellularLocation>
        <location evidence="8">Cell membrane</location>
        <topology evidence="8">Peripheral membrane protein</topology>
    </subcellularLocation>
</comment>
<keyword evidence="8" id="KW-0699">rRNA-binding</keyword>
<dbReference type="Pfam" id="PF07650">
    <property type="entry name" value="KH_2"/>
    <property type="match status" value="1"/>
</dbReference>
<dbReference type="GO" id="GO:0005829">
    <property type="term" value="C:cytosol"/>
    <property type="evidence" value="ECO:0007669"/>
    <property type="project" value="TreeGrafter"/>
</dbReference>
<dbReference type="GO" id="GO:0003924">
    <property type="term" value="F:GTPase activity"/>
    <property type="evidence" value="ECO:0007669"/>
    <property type="project" value="UniProtKB-UniRule"/>
</dbReference>
<evidence type="ECO:0000256" key="4">
    <source>
        <dbReference type="ARBA" id="ARBA00022741"/>
    </source>
</evidence>
<comment type="similarity">
    <text evidence="1 8 9 10">Belongs to the TRAFAC class TrmE-Era-EngA-EngB-Septin-like GTPase superfamily. Era GTPase family.</text>
</comment>
<dbReference type="PRINTS" id="PR00326">
    <property type="entry name" value="GTP1OBG"/>
</dbReference>
<feature type="region of interest" description="G2" evidence="9">
    <location>
        <begin position="36"/>
        <end position="40"/>
    </location>
</feature>
<dbReference type="PROSITE" id="PS51713">
    <property type="entry name" value="G_ERA"/>
    <property type="match status" value="1"/>
</dbReference>
<dbReference type="InterPro" id="IPR027417">
    <property type="entry name" value="P-loop_NTPase"/>
</dbReference>
<comment type="caution">
    <text evidence="13">The sequence shown here is derived from an EMBL/GenBank/DDBJ whole genome shotgun (WGS) entry which is preliminary data.</text>
</comment>
<proteinExistence type="inferred from homology"/>
<keyword evidence="6 8" id="KW-0342">GTP-binding</keyword>
<dbReference type="SUPFAM" id="SSF54814">
    <property type="entry name" value="Prokaryotic type KH domain (KH-domain type II)"/>
    <property type="match status" value="1"/>
</dbReference>
<dbReference type="AlphaFoldDB" id="A0A6N7SD51"/>